<dbReference type="GO" id="GO:0016020">
    <property type="term" value="C:membrane"/>
    <property type="evidence" value="ECO:0007669"/>
    <property type="project" value="UniProtKB-SubCell"/>
</dbReference>
<keyword evidence="3 6" id="KW-0187">Copper transport</keyword>
<keyword evidence="2 6" id="KW-0812">Transmembrane</keyword>
<comment type="subcellular location">
    <subcellularLocation>
        <location evidence="6">Membrane</location>
        <topology evidence="6">Multi-pass membrane protein</topology>
    </subcellularLocation>
</comment>
<dbReference type="InterPro" id="IPR007274">
    <property type="entry name" value="Cop_transporter"/>
</dbReference>
<dbReference type="EMBL" id="CM035418">
    <property type="protein sequence ID" value="KAH7421556.1"/>
    <property type="molecule type" value="Genomic_DNA"/>
</dbReference>
<dbReference type="GO" id="GO:0005375">
    <property type="term" value="F:copper ion transmembrane transporter activity"/>
    <property type="evidence" value="ECO:0007669"/>
    <property type="project" value="UniProtKB-UniRule"/>
</dbReference>
<keyword evidence="6" id="KW-0813">Transport</keyword>
<protein>
    <recommendedName>
        <fullName evidence="6">Copper transport protein</fullName>
    </recommendedName>
</protein>
<proteinExistence type="inferred from homology"/>
<feature type="transmembrane region" description="Helical" evidence="6">
    <location>
        <begin position="102"/>
        <end position="124"/>
    </location>
</feature>
<evidence type="ECO:0000256" key="6">
    <source>
        <dbReference type="RuleBase" id="RU367022"/>
    </source>
</evidence>
<evidence type="ECO:0000256" key="4">
    <source>
        <dbReference type="ARBA" id="ARBA00022989"/>
    </source>
</evidence>
<evidence type="ECO:0000256" key="5">
    <source>
        <dbReference type="ARBA" id="ARBA00023136"/>
    </source>
</evidence>
<dbReference type="OrthoDB" id="73901at2759"/>
<comment type="caution">
    <text evidence="7">The sequence shown here is derived from an EMBL/GenBank/DDBJ whole genome shotgun (WGS) entry which is preliminary data.</text>
</comment>
<sequence length="156" mass="17873">MFESSYPASELERAYARVTRISDGPSSWQCHNNSPFRCCVRASQHEYDASSRFFLKTGSNAGYGSANSSHHSNWSEQTVSKPYESGIHRTDRTFMDPQKHPLLWMKLLLTCVFFTRTTIFYLLMLAVMSFNGGLFLSVIFGFTLGFYVFRTDIHGH</sequence>
<keyword evidence="8" id="KW-1185">Reference proteome</keyword>
<evidence type="ECO:0000256" key="3">
    <source>
        <dbReference type="ARBA" id="ARBA00022796"/>
    </source>
</evidence>
<dbReference type="PANTHER" id="PTHR12483">
    <property type="entry name" value="SOLUTE CARRIER FAMILY 31 COPPER TRANSPORTERS"/>
    <property type="match status" value="1"/>
</dbReference>
<dbReference type="Proteomes" id="UP000825935">
    <property type="component" value="Chromosome 13"/>
</dbReference>
<dbReference type="AlphaFoldDB" id="A0A8T2TIH7"/>
<keyword evidence="5 6" id="KW-0472">Membrane</keyword>
<keyword evidence="6" id="KW-0406">Ion transport</keyword>
<evidence type="ECO:0000313" key="7">
    <source>
        <dbReference type="EMBL" id="KAH7421556.1"/>
    </source>
</evidence>
<accession>A0A8T2TIH7</accession>
<feature type="transmembrane region" description="Helical" evidence="6">
    <location>
        <begin position="130"/>
        <end position="149"/>
    </location>
</feature>
<name>A0A8T2TIH7_CERRI</name>
<dbReference type="Pfam" id="PF04145">
    <property type="entry name" value="Ctr"/>
    <property type="match status" value="1"/>
</dbReference>
<gene>
    <name evidence="7" type="ORF">KP509_13G063600</name>
</gene>
<reference evidence="7" key="1">
    <citation type="submission" date="2021-08" db="EMBL/GenBank/DDBJ databases">
        <title>WGS assembly of Ceratopteris richardii.</title>
        <authorList>
            <person name="Marchant D.B."/>
            <person name="Chen G."/>
            <person name="Jenkins J."/>
            <person name="Shu S."/>
            <person name="Leebens-Mack J."/>
            <person name="Grimwood J."/>
            <person name="Schmutz J."/>
            <person name="Soltis P."/>
            <person name="Soltis D."/>
            <person name="Chen Z.-H."/>
        </authorList>
    </citation>
    <scope>NUCLEOTIDE SEQUENCE</scope>
    <source>
        <strain evidence="7">Whitten #5841</strain>
        <tissue evidence="7">Leaf</tissue>
    </source>
</reference>
<keyword evidence="4 6" id="KW-1133">Transmembrane helix</keyword>
<evidence type="ECO:0000256" key="1">
    <source>
        <dbReference type="ARBA" id="ARBA00006921"/>
    </source>
</evidence>
<organism evidence="7 8">
    <name type="scientific">Ceratopteris richardii</name>
    <name type="common">Triangle waterfern</name>
    <dbReference type="NCBI Taxonomy" id="49495"/>
    <lineage>
        <taxon>Eukaryota</taxon>
        <taxon>Viridiplantae</taxon>
        <taxon>Streptophyta</taxon>
        <taxon>Embryophyta</taxon>
        <taxon>Tracheophyta</taxon>
        <taxon>Polypodiopsida</taxon>
        <taxon>Polypodiidae</taxon>
        <taxon>Polypodiales</taxon>
        <taxon>Pteridineae</taxon>
        <taxon>Pteridaceae</taxon>
        <taxon>Parkerioideae</taxon>
        <taxon>Ceratopteris</taxon>
    </lineage>
</organism>
<evidence type="ECO:0000256" key="2">
    <source>
        <dbReference type="ARBA" id="ARBA00022692"/>
    </source>
</evidence>
<keyword evidence="6" id="KW-0186">Copper</keyword>
<evidence type="ECO:0000313" key="8">
    <source>
        <dbReference type="Proteomes" id="UP000825935"/>
    </source>
</evidence>
<comment type="similarity">
    <text evidence="1 6">Belongs to the copper transporter (Ctr) (TC 1.A.56) family. SLC31A subfamily.</text>
</comment>